<feature type="region of interest" description="Disordered" evidence="1">
    <location>
        <begin position="1"/>
        <end position="107"/>
    </location>
</feature>
<feature type="compositionally biased region" description="Basic and acidic residues" evidence="1">
    <location>
        <begin position="81"/>
        <end position="92"/>
    </location>
</feature>
<feature type="compositionally biased region" description="Low complexity" evidence="1">
    <location>
        <begin position="18"/>
        <end position="48"/>
    </location>
</feature>
<organism evidence="2 3">
    <name type="scientific">Streptomyces sporangiiformans</name>
    <dbReference type="NCBI Taxonomy" id="2315329"/>
    <lineage>
        <taxon>Bacteria</taxon>
        <taxon>Bacillati</taxon>
        <taxon>Actinomycetota</taxon>
        <taxon>Actinomycetes</taxon>
        <taxon>Kitasatosporales</taxon>
        <taxon>Streptomycetaceae</taxon>
        <taxon>Streptomyces</taxon>
    </lineage>
</organism>
<reference evidence="2 3" key="1">
    <citation type="submission" date="2019-06" db="EMBL/GenBank/DDBJ databases">
        <title>Streptomyces sporangiiformans sp. nov., a novel actinomycete isolated from soil in Mount Song.</title>
        <authorList>
            <person name="Han L."/>
        </authorList>
    </citation>
    <scope>NUCLEOTIDE SEQUENCE [LARGE SCALE GENOMIC DNA]</scope>
    <source>
        <strain evidence="2 3">NEAU-SSA 1</strain>
    </source>
</reference>
<name>A0A505DFJ0_9ACTN</name>
<accession>A0A505DFJ0</accession>
<dbReference type="AlphaFoldDB" id="A0A505DFJ0"/>
<evidence type="ECO:0000313" key="3">
    <source>
        <dbReference type="Proteomes" id="UP000317378"/>
    </source>
</evidence>
<dbReference type="Proteomes" id="UP000317378">
    <property type="component" value="Unassembled WGS sequence"/>
</dbReference>
<feature type="compositionally biased region" description="Gly residues" evidence="1">
    <location>
        <begin position="49"/>
        <end position="59"/>
    </location>
</feature>
<proteinExistence type="predicted"/>
<keyword evidence="3" id="KW-1185">Reference proteome</keyword>
<gene>
    <name evidence="2" type="ORF">FGD71_013540</name>
</gene>
<dbReference type="OrthoDB" id="5003040at2"/>
<comment type="caution">
    <text evidence="2">The sequence shown here is derived from an EMBL/GenBank/DDBJ whole genome shotgun (WGS) entry which is preliminary data.</text>
</comment>
<evidence type="ECO:0008006" key="4">
    <source>
        <dbReference type="Google" id="ProtNLM"/>
    </source>
</evidence>
<evidence type="ECO:0000256" key="1">
    <source>
        <dbReference type="SAM" id="MobiDB-lite"/>
    </source>
</evidence>
<dbReference type="EMBL" id="VCHX02000111">
    <property type="protein sequence ID" value="TPQ21747.1"/>
    <property type="molecule type" value="Genomic_DNA"/>
</dbReference>
<evidence type="ECO:0000313" key="2">
    <source>
        <dbReference type="EMBL" id="TPQ21747.1"/>
    </source>
</evidence>
<sequence>MVAVTLPMNAAGDEGDEGAAARTGVAPSATAASAPSSPYASSPAAVNGNGEGNGTGSGTGVDPLTDGEIDRARQAALTGDRTLRTTSEDVRGQDGTPQFLTADLGEGTGDGARSADVFFYDYRDDRFVKKTVDLGTGRVVRTESASGVQPPPSGEEAREALKVLLASPLGDGVRQDFEAATGRSLVIGGQLAVQGLVYEKRGTAGPADCDGAHRCVRLFTRVKGGPWIDTRQFVVDLSARTAHRLP</sequence>
<protein>
    <recommendedName>
        <fullName evidence="4">Tat pathway signal sequence domain protein</fullName>
    </recommendedName>
</protein>